<reference evidence="5" key="2">
    <citation type="journal article" date="2016" name="Sci. Rep.">
        <title>Dictyocaulus viviparus genome, variome and transcriptome elucidate lungworm biology and support future intervention.</title>
        <authorList>
            <person name="McNulty S.N."/>
            <person name="Strube C."/>
            <person name="Rosa B.A."/>
            <person name="Martin J.C."/>
            <person name="Tyagi R."/>
            <person name="Choi Y.J."/>
            <person name="Wang Q."/>
            <person name="Hallsworth Pepin K."/>
            <person name="Zhang X."/>
            <person name="Ozersky P."/>
            <person name="Wilson R.K."/>
            <person name="Sternberg P.W."/>
            <person name="Gasser R.B."/>
            <person name="Mitreva M."/>
        </authorList>
    </citation>
    <scope>NUCLEOTIDE SEQUENCE [LARGE SCALE GENOMIC DNA]</scope>
    <source>
        <strain evidence="5">HannoverDv2000</strain>
    </source>
</reference>
<dbReference type="GO" id="GO:0005856">
    <property type="term" value="C:cytoskeleton"/>
    <property type="evidence" value="ECO:0007669"/>
    <property type="project" value="TreeGrafter"/>
</dbReference>
<feature type="coiled-coil region" evidence="2">
    <location>
        <begin position="257"/>
        <end position="284"/>
    </location>
</feature>
<feature type="coiled-coil region" evidence="2">
    <location>
        <begin position="1"/>
        <end position="28"/>
    </location>
</feature>
<proteinExistence type="predicted"/>
<dbReference type="AlphaFoldDB" id="A0A0D8XSA7"/>
<feature type="coiled-coil region" evidence="2">
    <location>
        <begin position="429"/>
        <end position="551"/>
    </location>
</feature>
<evidence type="ECO:0008006" key="6">
    <source>
        <dbReference type="Google" id="ProtNLM"/>
    </source>
</evidence>
<gene>
    <name evidence="4" type="ORF">DICVIV_07303</name>
</gene>
<feature type="compositionally biased region" description="Polar residues" evidence="3">
    <location>
        <begin position="387"/>
        <end position="422"/>
    </location>
</feature>
<evidence type="ECO:0000313" key="4">
    <source>
        <dbReference type="EMBL" id="KJH46649.1"/>
    </source>
</evidence>
<dbReference type="PANTHER" id="PTHR32083">
    <property type="entry name" value="CILIA AND FLAGELLA-ASSOCIATED PROTEIN 58-RELATED"/>
    <property type="match status" value="1"/>
</dbReference>
<dbReference type="OrthoDB" id="5807119at2759"/>
<dbReference type="EMBL" id="KN716342">
    <property type="protein sequence ID" value="KJH46649.1"/>
    <property type="molecule type" value="Genomic_DNA"/>
</dbReference>
<organism evidence="4 5">
    <name type="scientific">Dictyocaulus viviparus</name>
    <name type="common">Bovine lungworm</name>
    <dbReference type="NCBI Taxonomy" id="29172"/>
    <lineage>
        <taxon>Eukaryota</taxon>
        <taxon>Metazoa</taxon>
        <taxon>Ecdysozoa</taxon>
        <taxon>Nematoda</taxon>
        <taxon>Chromadorea</taxon>
        <taxon>Rhabditida</taxon>
        <taxon>Rhabditina</taxon>
        <taxon>Rhabditomorpha</taxon>
        <taxon>Strongyloidea</taxon>
        <taxon>Metastrongylidae</taxon>
        <taxon>Dictyocaulus</taxon>
    </lineage>
</organism>
<accession>A0A0D8XSA7</accession>
<dbReference type="Proteomes" id="UP000053766">
    <property type="component" value="Unassembled WGS sequence"/>
</dbReference>
<reference evidence="4 5" key="1">
    <citation type="submission" date="2013-11" db="EMBL/GenBank/DDBJ databases">
        <title>Draft genome of the bovine lungworm Dictyocaulus viviparus.</title>
        <authorList>
            <person name="Mitreva M."/>
        </authorList>
    </citation>
    <scope>NUCLEOTIDE SEQUENCE [LARGE SCALE GENOMIC DNA]</scope>
    <source>
        <strain evidence="4 5">HannoverDv2000</strain>
    </source>
</reference>
<dbReference type="STRING" id="29172.A0A0D8XSA7"/>
<feature type="coiled-coil region" evidence="2">
    <location>
        <begin position="174"/>
        <end position="208"/>
    </location>
</feature>
<evidence type="ECO:0000256" key="1">
    <source>
        <dbReference type="ARBA" id="ARBA00023054"/>
    </source>
</evidence>
<protein>
    <recommendedName>
        <fullName evidence="6">GRIP domain-containing protein</fullName>
    </recommendedName>
</protein>
<sequence>MSRYESEKKWLKSRIRNLEADNEELQRTIQTDAKFSGSAFSDSGSIRKTLSEPELCTNEEEIHQLREENIFLRRELDRVRNSLRHTAMVVSRDRSHMSPAFATLADDLNLVKSDLEQILSSMDHTRSVTIADEGAHTSSSPIHSRSTVDDYEDILKSVMIGWEADEEKHLIWDLKRSRQERDMMKIRIERLTHQLNEARAELEVYRREGVLARTTTLAIHEPHIARCSSASNIADDVTDKDQVRLWKEKCGTMFRELNTIRSGYQRAQEERRELKIQLAMIRGEFELALCQNEQDANKSDVSSVYFSPRSLSCQPSSKIHESRVFVYENPLPFGSGSTHERVVCHIPAAIPHVAQQKRRARSEQRRRTISPRIEQQVKERRRIGRTNLPSPLYSSTTSMADDNSVCRTSMNSKKSHYPQSTTSRRESRVTLLRERVGQLSRENRTLQEQLAAVKAAAENVTKFSMMNPVDIDQFNRLEQEKEALRVKNELLLVKCEQVSIVIPWKNTVKFVLCIQDSSLAKNALADLNQQLELCRNENLMYEKKFRDMEEERKEMYLVMFKKGQEAAAMDIKEIAEVDQMTQDRVVLRFLHDAFYYYLMDKGNAKEHLQAIMTMLDFSVEQKDEITRKKCR</sequence>
<evidence type="ECO:0000256" key="3">
    <source>
        <dbReference type="SAM" id="MobiDB-lite"/>
    </source>
</evidence>
<evidence type="ECO:0000256" key="2">
    <source>
        <dbReference type="SAM" id="Coils"/>
    </source>
</evidence>
<evidence type="ECO:0000313" key="5">
    <source>
        <dbReference type="Proteomes" id="UP000053766"/>
    </source>
</evidence>
<name>A0A0D8XSA7_DICVI</name>
<keyword evidence="1 2" id="KW-0175">Coiled coil</keyword>
<feature type="region of interest" description="Disordered" evidence="3">
    <location>
        <begin position="386"/>
        <end position="428"/>
    </location>
</feature>
<dbReference type="PANTHER" id="PTHR32083:SF48">
    <property type="entry name" value="TRANS-GOLGI NETWORK-LOCALIZED SYP41-INTERACTING PROTEIN 1"/>
    <property type="match status" value="1"/>
</dbReference>
<keyword evidence="5" id="KW-1185">Reference proteome</keyword>